<name>A0AAV4C3Z4_9GAST</name>
<sequence>MVPIISANLLSPKLRRSGKKGSLVIFGCHPGLSQTPQIMAGPADVTSSLPKAHCKLAYISSYYQDSTLHQRLRAARAPSPKRY</sequence>
<evidence type="ECO:0000313" key="1">
    <source>
        <dbReference type="EMBL" id="GFO25854.1"/>
    </source>
</evidence>
<organism evidence="1 2">
    <name type="scientific">Plakobranchus ocellatus</name>
    <dbReference type="NCBI Taxonomy" id="259542"/>
    <lineage>
        <taxon>Eukaryota</taxon>
        <taxon>Metazoa</taxon>
        <taxon>Spiralia</taxon>
        <taxon>Lophotrochozoa</taxon>
        <taxon>Mollusca</taxon>
        <taxon>Gastropoda</taxon>
        <taxon>Heterobranchia</taxon>
        <taxon>Euthyneura</taxon>
        <taxon>Panpulmonata</taxon>
        <taxon>Sacoglossa</taxon>
        <taxon>Placobranchoidea</taxon>
        <taxon>Plakobranchidae</taxon>
        <taxon>Plakobranchus</taxon>
    </lineage>
</organism>
<evidence type="ECO:0000313" key="2">
    <source>
        <dbReference type="Proteomes" id="UP000735302"/>
    </source>
</evidence>
<reference evidence="1 2" key="1">
    <citation type="journal article" date="2021" name="Elife">
        <title>Chloroplast acquisition without the gene transfer in kleptoplastic sea slugs, Plakobranchus ocellatus.</title>
        <authorList>
            <person name="Maeda T."/>
            <person name="Takahashi S."/>
            <person name="Yoshida T."/>
            <person name="Shimamura S."/>
            <person name="Takaki Y."/>
            <person name="Nagai Y."/>
            <person name="Toyoda A."/>
            <person name="Suzuki Y."/>
            <person name="Arimoto A."/>
            <person name="Ishii H."/>
            <person name="Satoh N."/>
            <person name="Nishiyama T."/>
            <person name="Hasebe M."/>
            <person name="Maruyama T."/>
            <person name="Minagawa J."/>
            <person name="Obokata J."/>
            <person name="Shigenobu S."/>
        </authorList>
    </citation>
    <scope>NUCLEOTIDE SEQUENCE [LARGE SCALE GENOMIC DNA]</scope>
</reference>
<gene>
    <name evidence="1" type="ORF">PoB_005235900</name>
</gene>
<dbReference type="EMBL" id="BLXT01005777">
    <property type="protein sequence ID" value="GFO25854.1"/>
    <property type="molecule type" value="Genomic_DNA"/>
</dbReference>
<dbReference type="AlphaFoldDB" id="A0AAV4C3Z4"/>
<dbReference type="Proteomes" id="UP000735302">
    <property type="component" value="Unassembled WGS sequence"/>
</dbReference>
<protein>
    <submittedName>
        <fullName evidence="1">Uncharacterized protein</fullName>
    </submittedName>
</protein>
<keyword evidence="2" id="KW-1185">Reference proteome</keyword>
<comment type="caution">
    <text evidence="1">The sequence shown here is derived from an EMBL/GenBank/DDBJ whole genome shotgun (WGS) entry which is preliminary data.</text>
</comment>
<accession>A0AAV4C3Z4</accession>
<proteinExistence type="predicted"/>